<evidence type="ECO:0000256" key="1">
    <source>
        <dbReference type="SAM" id="MobiDB-lite"/>
    </source>
</evidence>
<sequence>RWRTGGLKEDQEQRRPRRRTERINEAQQPLAKTRSDAEAVAEEVAAAEEEAAAAVAEVETVAAERTALTSEWAASSAVRGSREGCHGSGEQREDAGGGSEGRGRRGGGEPCPCPVAGNAGGAGHRGENQHDELVHTRPAME</sequence>
<accession>A0A8S1E3E9</accession>
<proteinExistence type="predicted"/>
<feature type="compositionally biased region" description="Basic and acidic residues" evidence="1">
    <location>
        <begin position="80"/>
        <end position="107"/>
    </location>
</feature>
<protein>
    <submittedName>
        <fullName evidence="2">Uncharacterized protein</fullName>
    </submittedName>
</protein>
<dbReference type="Proteomes" id="UP000494165">
    <property type="component" value="Unassembled WGS sequence"/>
</dbReference>
<feature type="non-terminal residue" evidence="2">
    <location>
        <position position="1"/>
    </location>
</feature>
<feature type="region of interest" description="Disordered" evidence="1">
    <location>
        <begin position="1"/>
        <end position="45"/>
    </location>
</feature>
<reference evidence="2 3" key="1">
    <citation type="submission" date="2020-04" db="EMBL/GenBank/DDBJ databases">
        <authorList>
            <person name="Alioto T."/>
            <person name="Alioto T."/>
            <person name="Gomez Garrido J."/>
        </authorList>
    </citation>
    <scope>NUCLEOTIDE SEQUENCE [LARGE SCALE GENOMIC DNA]</scope>
</reference>
<dbReference type="AlphaFoldDB" id="A0A8S1E3E9"/>
<evidence type="ECO:0000313" key="2">
    <source>
        <dbReference type="EMBL" id="CAB3388032.1"/>
    </source>
</evidence>
<evidence type="ECO:0000313" key="3">
    <source>
        <dbReference type="Proteomes" id="UP000494165"/>
    </source>
</evidence>
<name>A0A8S1E3E9_9INSE</name>
<feature type="compositionally biased region" description="Basic and acidic residues" evidence="1">
    <location>
        <begin position="1"/>
        <end position="14"/>
    </location>
</feature>
<organism evidence="2 3">
    <name type="scientific">Cloeon dipterum</name>
    <dbReference type="NCBI Taxonomy" id="197152"/>
    <lineage>
        <taxon>Eukaryota</taxon>
        <taxon>Metazoa</taxon>
        <taxon>Ecdysozoa</taxon>
        <taxon>Arthropoda</taxon>
        <taxon>Hexapoda</taxon>
        <taxon>Insecta</taxon>
        <taxon>Pterygota</taxon>
        <taxon>Palaeoptera</taxon>
        <taxon>Ephemeroptera</taxon>
        <taxon>Pisciforma</taxon>
        <taxon>Baetidae</taxon>
        <taxon>Cloeon</taxon>
    </lineage>
</organism>
<comment type="caution">
    <text evidence="2">The sequence shown here is derived from an EMBL/GenBank/DDBJ whole genome shotgun (WGS) entry which is preliminary data.</text>
</comment>
<gene>
    <name evidence="2" type="ORF">CLODIP_2_CD11721</name>
</gene>
<feature type="compositionally biased region" description="Basic and acidic residues" evidence="1">
    <location>
        <begin position="124"/>
        <end position="141"/>
    </location>
</feature>
<dbReference type="EMBL" id="CADEPI010000677">
    <property type="protein sequence ID" value="CAB3388032.1"/>
    <property type="molecule type" value="Genomic_DNA"/>
</dbReference>
<keyword evidence="3" id="KW-1185">Reference proteome</keyword>
<feature type="region of interest" description="Disordered" evidence="1">
    <location>
        <begin position="72"/>
        <end position="141"/>
    </location>
</feature>